<accession>A0A8S2IIH3</accession>
<sequence>MRCWCGKGNDTSVKTVGVCVRKDRVSPASSTGVLLNNAGFDYNVTRDRQSAIIMFCHQLNLSVMINANNPDDVLSGQNVTLDSRDIYLFSPYLVTNGRFSSLTDWQQKAVKCFNKTIELGIKVACQATSNSTIAATFNMTDLFSQAWYGTAMYNFDYFQATDIDLSGMTNVVYYFPNLNMNYGTTWQTPNVQTNALSTHYYRQTDTNTLHVFGDGLAYGNGTLTQP</sequence>
<dbReference type="Proteomes" id="UP000682733">
    <property type="component" value="Unassembled WGS sequence"/>
</dbReference>
<reference evidence="2" key="1">
    <citation type="submission" date="2021-02" db="EMBL/GenBank/DDBJ databases">
        <authorList>
            <person name="Nowell W R."/>
        </authorList>
    </citation>
    <scope>NUCLEOTIDE SEQUENCE</scope>
</reference>
<evidence type="ECO:0000313" key="2">
    <source>
        <dbReference type="EMBL" id="CAF3732872.1"/>
    </source>
</evidence>
<dbReference type="EMBL" id="CAJOBA010005095">
    <property type="protein sequence ID" value="CAF3732872.1"/>
    <property type="molecule type" value="Genomic_DNA"/>
</dbReference>
<proteinExistence type="predicted"/>
<organism evidence="2 3">
    <name type="scientific">Didymodactylos carnosus</name>
    <dbReference type="NCBI Taxonomy" id="1234261"/>
    <lineage>
        <taxon>Eukaryota</taxon>
        <taxon>Metazoa</taxon>
        <taxon>Spiralia</taxon>
        <taxon>Gnathifera</taxon>
        <taxon>Rotifera</taxon>
        <taxon>Eurotatoria</taxon>
        <taxon>Bdelloidea</taxon>
        <taxon>Philodinida</taxon>
        <taxon>Philodinidae</taxon>
        <taxon>Didymodactylos</taxon>
    </lineage>
</organism>
<gene>
    <name evidence="1" type="ORF">OVA965_LOCUS12586</name>
    <name evidence="2" type="ORF">TMI583_LOCUS12590</name>
</gene>
<evidence type="ECO:0000313" key="1">
    <source>
        <dbReference type="EMBL" id="CAF0960022.1"/>
    </source>
</evidence>
<name>A0A8S2IIH3_9BILA</name>
<comment type="caution">
    <text evidence="2">The sequence shown here is derived from an EMBL/GenBank/DDBJ whole genome shotgun (WGS) entry which is preliminary data.</text>
</comment>
<evidence type="ECO:0000313" key="3">
    <source>
        <dbReference type="Proteomes" id="UP000682733"/>
    </source>
</evidence>
<protein>
    <submittedName>
        <fullName evidence="2">Uncharacterized protein</fullName>
    </submittedName>
</protein>
<dbReference type="EMBL" id="CAJNOK010005090">
    <property type="protein sequence ID" value="CAF0960022.1"/>
    <property type="molecule type" value="Genomic_DNA"/>
</dbReference>
<dbReference type="Proteomes" id="UP000677228">
    <property type="component" value="Unassembled WGS sequence"/>
</dbReference>
<dbReference type="AlphaFoldDB" id="A0A8S2IIH3"/>